<gene>
    <name evidence="1" type="ORF">CLIB1444_07S02278</name>
</gene>
<dbReference type="Proteomes" id="UP001152531">
    <property type="component" value="Unassembled WGS sequence"/>
</dbReference>
<evidence type="ECO:0000313" key="1">
    <source>
        <dbReference type="EMBL" id="CAH6721780.1"/>
    </source>
</evidence>
<comment type="caution">
    <text evidence="1">The sequence shown here is derived from an EMBL/GenBank/DDBJ whole genome shotgun (WGS) entry which is preliminary data.</text>
</comment>
<evidence type="ECO:0000313" key="2">
    <source>
        <dbReference type="Proteomes" id="UP001152531"/>
    </source>
</evidence>
<accession>A0ACA9Y9Q8</accession>
<organism evidence="1 2">
    <name type="scientific">[Candida] jaroonii</name>
    <dbReference type="NCBI Taxonomy" id="467808"/>
    <lineage>
        <taxon>Eukaryota</taxon>
        <taxon>Fungi</taxon>
        <taxon>Dikarya</taxon>
        <taxon>Ascomycota</taxon>
        <taxon>Saccharomycotina</taxon>
        <taxon>Pichiomycetes</taxon>
        <taxon>Debaryomycetaceae</taxon>
        <taxon>Yamadazyma</taxon>
    </lineage>
</organism>
<sequence>MKLSSPWNPNPLGLGFGDVDTSWCRGAKFSMLSIRQIGIKQRGIRSISLKPDFSKYKLKEQPPGFVVGTINEAYVPPPPNFYHGGHHWSYEKIVTGAIVPLTIAPFLGFVDPMIDYSFCVAVLSHCHMGLKSCIIDYIPKRVYGVWHTFASRLLLLGSTVSLYGIYLLETDHNGLFSLLSEFWSS</sequence>
<dbReference type="EMBL" id="CALSDN010000007">
    <property type="protein sequence ID" value="CAH6721780.1"/>
    <property type="molecule type" value="Genomic_DNA"/>
</dbReference>
<name>A0ACA9Y9Q8_9ASCO</name>
<protein>
    <submittedName>
        <fullName evidence="1">Mitochondrial inner membrane protein Shh4p</fullName>
    </submittedName>
</protein>
<reference evidence="1" key="1">
    <citation type="submission" date="2022-06" db="EMBL/GenBank/DDBJ databases">
        <authorList>
            <person name="Legras J.-L."/>
            <person name="Devillers H."/>
            <person name="Grondin C."/>
        </authorList>
    </citation>
    <scope>NUCLEOTIDE SEQUENCE</scope>
    <source>
        <strain evidence="1">CLIB 1444</strain>
    </source>
</reference>
<keyword evidence="2" id="KW-1185">Reference proteome</keyword>
<proteinExistence type="predicted"/>